<dbReference type="GO" id="GO:0005886">
    <property type="term" value="C:plasma membrane"/>
    <property type="evidence" value="ECO:0007669"/>
    <property type="project" value="UniProtKB-SubCell"/>
</dbReference>
<feature type="domain" description="CNNM transmembrane" evidence="12">
    <location>
        <begin position="21"/>
        <end position="226"/>
    </location>
</feature>
<evidence type="ECO:0000256" key="5">
    <source>
        <dbReference type="ARBA" id="ARBA00022989"/>
    </source>
</evidence>
<reference evidence="13 14" key="1">
    <citation type="submission" date="2019-02" db="EMBL/GenBank/DDBJ databases">
        <title>Deep-cultivation of Planctomycetes and their phenomic and genomic characterization uncovers novel biology.</title>
        <authorList>
            <person name="Wiegand S."/>
            <person name="Jogler M."/>
            <person name="Boedeker C."/>
            <person name="Pinto D."/>
            <person name="Vollmers J."/>
            <person name="Rivas-Marin E."/>
            <person name="Kohn T."/>
            <person name="Peeters S.H."/>
            <person name="Heuer A."/>
            <person name="Rast P."/>
            <person name="Oberbeckmann S."/>
            <person name="Bunk B."/>
            <person name="Jeske O."/>
            <person name="Meyerdierks A."/>
            <person name="Storesund J.E."/>
            <person name="Kallscheuer N."/>
            <person name="Luecker S."/>
            <person name="Lage O.M."/>
            <person name="Pohl T."/>
            <person name="Merkel B.J."/>
            <person name="Hornburger P."/>
            <person name="Mueller R.-W."/>
            <person name="Bruemmer F."/>
            <person name="Labrenz M."/>
            <person name="Spormann A.M."/>
            <person name="Op den Camp H."/>
            <person name="Overmann J."/>
            <person name="Amann R."/>
            <person name="Jetten M.S.M."/>
            <person name="Mascher T."/>
            <person name="Medema M.H."/>
            <person name="Devos D.P."/>
            <person name="Kaster A.-K."/>
            <person name="Ovreas L."/>
            <person name="Rohde M."/>
            <person name="Galperin M.Y."/>
            <person name="Jogler C."/>
        </authorList>
    </citation>
    <scope>NUCLEOTIDE SEQUENCE [LARGE SCALE GENOMIC DNA]</scope>
    <source>
        <strain evidence="13 14">ETA_A1</strain>
    </source>
</reference>
<keyword evidence="6 8" id="KW-0472">Membrane</keyword>
<feature type="compositionally biased region" description="Basic residues" evidence="9">
    <location>
        <begin position="373"/>
        <end position="382"/>
    </location>
</feature>
<keyword evidence="5 8" id="KW-1133">Transmembrane helix</keyword>
<feature type="transmembrane region" description="Helical" evidence="10">
    <location>
        <begin position="120"/>
        <end position="143"/>
    </location>
</feature>
<protein>
    <submittedName>
        <fullName evidence="13">Hemolysin C</fullName>
    </submittedName>
</protein>
<organism evidence="13 14">
    <name type="scientific">Urbifossiella limnaea</name>
    <dbReference type="NCBI Taxonomy" id="2528023"/>
    <lineage>
        <taxon>Bacteria</taxon>
        <taxon>Pseudomonadati</taxon>
        <taxon>Planctomycetota</taxon>
        <taxon>Planctomycetia</taxon>
        <taxon>Gemmatales</taxon>
        <taxon>Gemmataceae</taxon>
        <taxon>Urbifossiella</taxon>
    </lineage>
</organism>
<evidence type="ECO:0000256" key="4">
    <source>
        <dbReference type="ARBA" id="ARBA00022737"/>
    </source>
</evidence>
<dbReference type="AlphaFoldDB" id="A0A517XRC6"/>
<sequence>MSPATFAVLPALLAADPPGGDPVKTIVGLVAIPILVGINGFFVAAEFALVAVRRTRVEELVNQGKAGAAALMAAVTDLDRSVAACQLGITVASLALGFVSEPAIHEALHPLFAALPGGDAGLLTRVVSISVTLGLITYLHVVFGEQMPKLAALQSSERVALLIAVPINWFGRMSGPLISLMNGSSNWFLHRLGYKGSSEDGEVHTIDELRLLVEDSEEAGEIDAAEAEMVLNVFALNEKTVADSMVSWDKVIGLDVNSPPDKVMEQARLGAHTRLPVYDGTPDNVVGIVNTKDLFFLFSTHGAVLLEDALYPATFLAPGESIANAFKLFQRSHRPMAVVRDEAGKVLGLITLEDVLEEIVGELEDEHDVPVPKLKRVRRRPGTRASASAPRPKPDRPPPG</sequence>
<evidence type="ECO:0000256" key="7">
    <source>
        <dbReference type="PROSITE-ProRule" id="PRU00703"/>
    </source>
</evidence>
<feature type="region of interest" description="Disordered" evidence="9">
    <location>
        <begin position="370"/>
        <end position="400"/>
    </location>
</feature>
<dbReference type="SUPFAM" id="SSF54631">
    <property type="entry name" value="CBS-domain pair"/>
    <property type="match status" value="1"/>
</dbReference>
<keyword evidence="4" id="KW-0677">Repeat</keyword>
<evidence type="ECO:0000256" key="9">
    <source>
        <dbReference type="SAM" id="MobiDB-lite"/>
    </source>
</evidence>
<evidence type="ECO:0000256" key="6">
    <source>
        <dbReference type="ARBA" id="ARBA00023136"/>
    </source>
</evidence>
<dbReference type="InterPro" id="IPR000644">
    <property type="entry name" value="CBS_dom"/>
</dbReference>
<evidence type="ECO:0000313" key="14">
    <source>
        <dbReference type="Proteomes" id="UP000319576"/>
    </source>
</evidence>
<gene>
    <name evidence="13" type="primary">tlyC_1</name>
    <name evidence="13" type="ORF">ETAA1_20040</name>
</gene>
<dbReference type="Proteomes" id="UP000319576">
    <property type="component" value="Chromosome"/>
</dbReference>
<dbReference type="PROSITE" id="PS51371">
    <property type="entry name" value="CBS"/>
    <property type="match status" value="2"/>
</dbReference>
<comment type="subcellular location">
    <subcellularLocation>
        <location evidence="1">Cell membrane</location>
        <topology evidence="1">Multi-pass membrane protein</topology>
    </subcellularLocation>
</comment>
<evidence type="ECO:0000259" key="12">
    <source>
        <dbReference type="PROSITE" id="PS51846"/>
    </source>
</evidence>
<dbReference type="Gene3D" id="3.10.580.10">
    <property type="entry name" value="CBS-domain"/>
    <property type="match status" value="1"/>
</dbReference>
<keyword evidence="2" id="KW-1003">Cell membrane</keyword>
<feature type="domain" description="CBS" evidence="11">
    <location>
        <begin position="245"/>
        <end position="304"/>
    </location>
</feature>
<dbReference type="InterPro" id="IPR046342">
    <property type="entry name" value="CBS_dom_sf"/>
</dbReference>
<dbReference type="PANTHER" id="PTHR43099:SF5">
    <property type="entry name" value="HLYC_CORC FAMILY TRANSPORTER"/>
    <property type="match status" value="1"/>
</dbReference>
<dbReference type="CDD" id="cd04590">
    <property type="entry name" value="CBS_pair_CorC_HlyC_assoc"/>
    <property type="match status" value="1"/>
</dbReference>
<dbReference type="RefSeq" id="WP_202920799.1">
    <property type="nucleotide sequence ID" value="NZ_CP036273.1"/>
</dbReference>
<dbReference type="PANTHER" id="PTHR43099">
    <property type="entry name" value="UPF0053 PROTEIN YRKA"/>
    <property type="match status" value="1"/>
</dbReference>
<dbReference type="Pfam" id="PF00571">
    <property type="entry name" value="CBS"/>
    <property type="match status" value="1"/>
</dbReference>
<keyword evidence="3 8" id="KW-0812">Transmembrane</keyword>
<dbReference type="InterPro" id="IPR051676">
    <property type="entry name" value="UPF0053_domain"/>
</dbReference>
<dbReference type="EMBL" id="CP036273">
    <property type="protein sequence ID" value="QDU20061.1"/>
    <property type="molecule type" value="Genomic_DNA"/>
</dbReference>
<evidence type="ECO:0000256" key="3">
    <source>
        <dbReference type="ARBA" id="ARBA00022692"/>
    </source>
</evidence>
<keyword evidence="14" id="KW-1185">Reference proteome</keyword>
<feature type="transmembrane region" description="Helical" evidence="10">
    <location>
        <begin position="30"/>
        <end position="52"/>
    </location>
</feature>
<evidence type="ECO:0000259" key="11">
    <source>
        <dbReference type="PROSITE" id="PS51371"/>
    </source>
</evidence>
<evidence type="ECO:0000256" key="1">
    <source>
        <dbReference type="ARBA" id="ARBA00004651"/>
    </source>
</evidence>
<evidence type="ECO:0000256" key="8">
    <source>
        <dbReference type="PROSITE-ProRule" id="PRU01193"/>
    </source>
</evidence>
<dbReference type="PROSITE" id="PS51846">
    <property type="entry name" value="CNNM"/>
    <property type="match status" value="1"/>
</dbReference>
<dbReference type="InterPro" id="IPR002550">
    <property type="entry name" value="CNNM"/>
</dbReference>
<proteinExistence type="predicted"/>
<dbReference type="InterPro" id="IPR044751">
    <property type="entry name" value="Ion_transp-like_CBS"/>
</dbReference>
<evidence type="ECO:0000256" key="2">
    <source>
        <dbReference type="ARBA" id="ARBA00022475"/>
    </source>
</evidence>
<dbReference type="KEGG" id="uli:ETAA1_20040"/>
<evidence type="ECO:0000313" key="13">
    <source>
        <dbReference type="EMBL" id="QDU20061.1"/>
    </source>
</evidence>
<keyword evidence="7" id="KW-0129">CBS domain</keyword>
<feature type="domain" description="CBS" evidence="11">
    <location>
        <begin position="309"/>
        <end position="366"/>
    </location>
</feature>
<name>A0A517XRC6_9BACT</name>
<dbReference type="Pfam" id="PF01595">
    <property type="entry name" value="CNNM"/>
    <property type="match status" value="1"/>
</dbReference>
<evidence type="ECO:0000256" key="10">
    <source>
        <dbReference type="SAM" id="Phobius"/>
    </source>
</evidence>
<accession>A0A517XRC6</accession>